<dbReference type="GO" id="GO:0005829">
    <property type="term" value="C:cytosol"/>
    <property type="evidence" value="ECO:0007669"/>
    <property type="project" value="TreeGrafter"/>
</dbReference>
<evidence type="ECO:0000256" key="13">
    <source>
        <dbReference type="ARBA" id="ARBA00022984"/>
    </source>
</evidence>
<dbReference type="GO" id="GO:0008360">
    <property type="term" value="P:regulation of cell shape"/>
    <property type="evidence" value="ECO:0007669"/>
    <property type="project" value="UniProtKB-KW"/>
</dbReference>
<comment type="subcellular location">
    <subcellularLocation>
        <location evidence="3 19">Cytoplasm</location>
    </subcellularLocation>
</comment>
<dbReference type="InterPro" id="IPR036635">
    <property type="entry name" value="MurB_C_sf"/>
</dbReference>
<dbReference type="NCBIfam" id="NF010480">
    <property type="entry name" value="PRK13905.1"/>
    <property type="match status" value="1"/>
</dbReference>
<dbReference type="InterPro" id="IPR011601">
    <property type="entry name" value="MurB_C"/>
</dbReference>
<dbReference type="AlphaFoldDB" id="A0AA52H7Z7"/>
<dbReference type="EMBL" id="CP123872">
    <property type="protein sequence ID" value="WND01596.1"/>
    <property type="molecule type" value="Genomic_DNA"/>
</dbReference>
<evidence type="ECO:0000256" key="9">
    <source>
        <dbReference type="ARBA" id="ARBA00022630"/>
    </source>
</evidence>
<evidence type="ECO:0000259" key="21">
    <source>
        <dbReference type="PROSITE" id="PS51387"/>
    </source>
</evidence>
<dbReference type="InterPro" id="IPR036318">
    <property type="entry name" value="FAD-bd_PCMH-like_sf"/>
</dbReference>
<dbReference type="KEGG" id="tmk:QGN29_08490"/>
<comment type="cofactor">
    <cofactor evidence="1 19">
        <name>FAD</name>
        <dbReference type="ChEBI" id="CHEBI:57692"/>
    </cofactor>
</comment>
<evidence type="ECO:0000256" key="17">
    <source>
        <dbReference type="ARBA" id="ARBA00031026"/>
    </source>
</evidence>
<keyword evidence="10 19" id="KW-0274">FAD</keyword>
<evidence type="ECO:0000256" key="7">
    <source>
        <dbReference type="ARBA" id="ARBA00022490"/>
    </source>
</evidence>
<dbReference type="PANTHER" id="PTHR21071:SF4">
    <property type="entry name" value="UDP-N-ACETYLENOLPYRUVOYLGLUCOSAMINE REDUCTASE"/>
    <property type="match status" value="1"/>
</dbReference>
<dbReference type="Proteomes" id="UP001268683">
    <property type="component" value="Chromosome"/>
</dbReference>
<dbReference type="InterPro" id="IPR016167">
    <property type="entry name" value="FAD-bd_PCMH_sub1"/>
</dbReference>
<evidence type="ECO:0000256" key="20">
    <source>
        <dbReference type="SAM" id="MobiDB-lite"/>
    </source>
</evidence>
<evidence type="ECO:0000256" key="1">
    <source>
        <dbReference type="ARBA" id="ARBA00001974"/>
    </source>
</evidence>
<feature type="active site" evidence="19">
    <location>
        <position position="306"/>
    </location>
</feature>
<dbReference type="NCBIfam" id="TIGR00179">
    <property type="entry name" value="murB"/>
    <property type="match status" value="1"/>
</dbReference>
<proteinExistence type="inferred from homology"/>
<evidence type="ECO:0000256" key="5">
    <source>
        <dbReference type="ARBA" id="ARBA00012518"/>
    </source>
</evidence>
<dbReference type="SUPFAM" id="SSF56194">
    <property type="entry name" value="Uridine diphospho-N-Acetylenolpyruvylglucosamine reductase, MurB, C-terminal domain"/>
    <property type="match status" value="1"/>
</dbReference>
<feature type="active site" description="Proton donor" evidence="19">
    <location>
        <position position="231"/>
    </location>
</feature>
<keyword evidence="12 19" id="KW-0133">Cell shape</keyword>
<evidence type="ECO:0000256" key="8">
    <source>
        <dbReference type="ARBA" id="ARBA00022618"/>
    </source>
</evidence>
<keyword evidence="8 19" id="KW-0132">Cell division</keyword>
<dbReference type="Pfam" id="PF01565">
    <property type="entry name" value="FAD_binding_4"/>
    <property type="match status" value="1"/>
</dbReference>
<keyword evidence="7 19" id="KW-0963">Cytoplasm</keyword>
<keyword evidence="9 19" id="KW-0285">Flavoprotein</keyword>
<feature type="compositionally biased region" description="Polar residues" evidence="20">
    <location>
        <begin position="218"/>
        <end position="234"/>
    </location>
</feature>
<keyword evidence="14 19" id="KW-0560">Oxidoreductase</keyword>
<comment type="pathway">
    <text evidence="4 19">Cell wall biogenesis; peptidoglycan biosynthesis.</text>
</comment>
<dbReference type="GO" id="GO:0051301">
    <property type="term" value="P:cell division"/>
    <property type="evidence" value="ECO:0007669"/>
    <property type="project" value="UniProtKB-KW"/>
</dbReference>
<evidence type="ECO:0000256" key="15">
    <source>
        <dbReference type="ARBA" id="ARBA00023306"/>
    </source>
</evidence>
<dbReference type="InterPro" id="IPR003170">
    <property type="entry name" value="MurB"/>
</dbReference>
<evidence type="ECO:0000256" key="18">
    <source>
        <dbReference type="ARBA" id="ARBA00048914"/>
    </source>
</evidence>
<dbReference type="Pfam" id="PF02873">
    <property type="entry name" value="MurB_C"/>
    <property type="match status" value="1"/>
</dbReference>
<dbReference type="Gene3D" id="3.90.78.10">
    <property type="entry name" value="UDP-N-acetylenolpyruvoylglucosamine reductase, C-terminal domain"/>
    <property type="match status" value="1"/>
</dbReference>
<evidence type="ECO:0000256" key="4">
    <source>
        <dbReference type="ARBA" id="ARBA00004752"/>
    </source>
</evidence>
<dbReference type="Gene3D" id="3.30.43.10">
    <property type="entry name" value="Uridine Diphospho-n-acetylenolpyruvylglucosamine Reductase, domain 2"/>
    <property type="match status" value="1"/>
</dbReference>
<dbReference type="GO" id="GO:0008762">
    <property type="term" value="F:UDP-N-acetylmuramate dehydrogenase activity"/>
    <property type="evidence" value="ECO:0007669"/>
    <property type="project" value="UniProtKB-UniRule"/>
</dbReference>
<sequence>MSFCEMSTNAGQKIRESLTNIKGRLTVGAPLFRLSWFRTGGPADLLFEPTDEKDLAGFLRQLPSHIPVTVIGVGSNLLVRDSGVRGVVIRLGRAFSDIEARGDLVKAGGGAMDAHVAKAAQKAGIGGLEFLIGIPGTLGGAVFMNAGAYNQELRDCLIHARAVDRLGALHEIDPTQYEFSYRSSGLPEDWIITSVNLKGTIDECADIEKKMTQIMATRSDSQPIGTRTGGSTFKNPDPLVSNDRSAWQLIDEAGMRGARVGDAQVSEKHCNFLINHGHASAKDIEDLGNLVRESVLEKLGVELHWEIKIIGEKGGYHDNALL</sequence>
<evidence type="ECO:0000313" key="23">
    <source>
        <dbReference type="Proteomes" id="UP001268683"/>
    </source>
</evidence>
<gene>
    <name evidence="19 22" type="primary">murB</name>
    <name evidence="22" type="ORF">QGN29_08490</name>
</gene>
<organism evidence="22 23">
    <name type="scientific">Temperatibacter marinus</name>
    <dbReference type="NCBI Taxonomy" id="1456591"/>
    <lineage>
        <taxon>Bacteria</taxon>
        <taxon>Pseudomonadati</taxon>
        <taxon>Pseudomonadota</taxon>
        <taxon>Alphaproteobacteria</taxon>
        <taxon>Kordiimonadales</taxon>
        <taxon>Temperatibacteraceae</taxon>
        <taxon>Temperatibacter</taxon>
    </lineage>
</organism>
<dbReference type="InterPro" id="IPR016166">
    <property type="entry name" value="FAD-bd_PCMH"/>
</dbReference>
<dbReference type="Gene3D" id="3.30.465.10">
    <property type="match status" value="1"/>
</dbReference>
<evidence type="ECO:0000256" key="6">
    <source>
        <dbReference type="ARBA" id="ARBA00015188"/>
    </source>
</evidence>
<comment type="similarity">
    <text evidence="19">Belongs to the MurB family.</text>
</comment>
<keyword evidence="15 19" id="KW-0131">Cell cycle</keyword>
<keyword evidence="13 19" id="KW-0573">Peptidoglycan synthesis</keyword>
<protein>
    <recommendedName>
        <fullName evidence="6 19">UDP-N-acetylenolpyruvoylglucosamine reductase</fullName>
        <ecNumber evidence="5 19">1.3.1.98</ecNumber>
    </recommendedName>
    <alternativeName>
        <fullName evidence="17 19">UDP-N-acetylmuramate dehydrogenase</fullName>
    </alternativeName>
</protein>
<name>A0AA52H7Z7_9PROT</name>
<keyword evidence="16 19" id="KW-0961">Cell wall biogenesis/degradation</keyword>
<dbReference type="InterPro" id="IPR016169">
    <property type="entry name" value="FAD-bd_PCMH_sub2"/>
</dbReference>
<dbReference type="EC" id="1.3.1.98" evidence="5 19"/>
<evidence type="ECO:0000256" key="2">
    <source>
        <dbReference type="ARBA" id="ARBA00003921"/>
    </source>
</evidence>
<accession>A0AA52H7Z7</accession>
<reference evidence="22" key="1">
    <citation type="submission" date="2023-04" db="EMBL/GenBank/DDBJ databases">
        <title>Complete genome sequence of Temperatibacter marinus.</title>
        <authorList>
            <person name="Rong J.-C."/>
            <person name="Yi M.-L."/>
            <person name="Zhao Q."/>
        </authorList>
    </citation>
    <scope>NUCLEOTIDE SEQUENCE</scope>
    <source>
        <strain evidence="22">NBRC 110045</strain>
    </source>
</reference>
<dbReference type="GO" id="GO:0071555">
    <property type="term" value="P:cell wall organization"/>
    <property type="evidence" value="ECO:0007669"/>
    <property type="project" value="UniProtKB-KW"/>
</dbReference>
<evidence type="ECO:0000256" key="14">
    <source>
        <dbReference type="ARBA" id="ARBA00023002"/>
    </source>
</evidence>
<dbReference type="SUPFAM" id="SSF56176">
    <property type="entry name" value="FAD-binding/transporter-associated domain-like"/>
    <property type="match status" value="1"/>
</dbReference>
<comment type="catalytic activity">
    <reaction evidence="18 19">
        <text>UDP-N-acetyl-alpha-D-muramate + NADP(+) = UDP-N-acetyl-3-O-(1-carboxyvinyl)-alpha-D-glucosamine + NADPH + H(+)</text>
        <dbReference type="Rhea" id="RHEA:12248"/>
        <dbReference type="ChEBI" id="CHEBI:15378"/>
        <dbReference type="ChEBI" id="CHEBI:57783"/>
        <dbReference type="ChEBI" id="CHEBI:58349"/>
        <dbReference type="ChEBI" id="CHEBI:68483"/>
        <dbReference type="ChEBI" id="CHEBI:70757"/>
        <dbReference type="EC" id="1.3.1.98"/>
    </reaction>
</comment>
<feature type="active site" evidence="19">
    <location>
        <position position="182"/>
    </location>
</feature>
<evidence type="ECO:0000256" key="11">
    <source>
        <dbReference type="ARBA" id="ARBA00022857"/>
    </source>
</evidence>
<dbReference type="GO" id="GO:0009252">
    <property type="term" value="P:peptidoglycan biosynthetic process"/>
    <property type="evidence" value="ECO:0007669"/>
    <property type="project" value="UniProtKB-UniRule"/>
</dbReference>
<evidence type="ECO:0000256" key="3">
    <source>
        <dbReference type="ARBA" id="ARBA00004496"/>
    </source>
</evidence>
<evidence type="ECO:0000313" key="22">
    <source>
        <dbReference type="EMBL" id="WND01596.1"/>
    </source>
</evidence>
<dbReference type="PANTHER" id="PTHR21071">
    <property type="entry name" value="UDP-N-ACETYLENOLPYRUVOYLGLUCOSAMINE REDUCTASE"/>
    <property type="match status" value="1"/>
</dbReference>
<evidence type="ECO:0000256" key="16">
    <source>
        <dbReference type="ARBA" id="ARBA00023316"/>
    </source>
</evidence>
<dbReference type="HAMAP" id="MF_00037">
    <property type="entry name" value="MurB"/>
    <property type="match status" value="1"/>
</dbReference>
<keyword evidence="11 19" id="KW-0521">NADP</keyword>
<keyword evidence="23" id="KW-1185">Reference proteome</keyword>
<dbReference type="RefSeq" id="WP_310797424.1">
    <property type="nucleotide sequence ID" value="NZ_CP123872.1"/>
</dbReference>
<evidence type="ECO:0000256" key="12">
    <source>
        <dbReference type="ARBA" id="ARBA00022960"/>
    </source>
</evidence>
<dbReference type="GO" id="GO:0071949">
    <property type="term" value="F:FAD binding"/>
    <property type="evidence" value="ECO:0007669"/>
    <property type="project" value="InterPro"/>
</dbReference>
<feature type="domain" description="FAD-binding PCMH-type" evidence="21">
    <location>
        <begin position="38"/>
        <end position="202"/>
    </location>
</feature>
<evidence type="ECO:0000256" key="19">
    <source>
        <dbReference type="HAMAP-Rule" id="MF_00037"/>
    </source>
</evidence>
<dbReference type="PROSITE" id="PS51387">
    <property type="entry name" value="FAD_PCMH"/>
    <property type="match status" value="1"/>
</dbReference>
<comment type="function">
    <text evidence="2 19">Cell wall formation.</text>
</comment>
<evidence type="ECO:0000256" key="10">
    <source>
        <dbReference type="ARBA" id="ARBA00022827"/>
    </source>
</evidence>
<dbReference type="InterPro" id="IPR006094">
    <property type="entry name" value="Oxid_FAD_bind_N"/>
</dbReference>
<feature type="region of interest" description="Disordered" evidence="20">
    <location>
        <begin position="218"/>
        <end position="237"/>
    </location>
</feature>